<feature type="domain" description="PAC" evidence="10">
    <location>
        <begin position="510"/>
        <end position="562"/>
    </location>
</feature>
<dbReference type="NCBIfam" id="TIGR00229">
    <property type="entry name" value="sensory_box"/>
    <property type="match status" value="4"/>
</dbReference>
<dbReference type="InterPro" id="IPR035965">
    <property type="entry name" value="PAS-like_dom_sf"/>
</dbReference>
<dbReference type="KEGG" id="mmob:F6R98_06105"/>
<evidence type="ECO:0000256" key="1">
    <source>
        <dbReference type="ARBA" id="ARBA00000085"/>
    </source>
</evidence>
<dbReference type="SMART" id="SM00091">
    <property type="entry name" value="PAS"/>
    <property type="match status" value="5"/>
</dbReference>
<dbReference type="PANTHER" id="PTHR43304">
    <property type="entry name" value="PHYTOCHROME-LIKE PROTEIN CPH1"/>
    <property type="match status" value="1"/>
</dbReference>
<dbReference type="InterPro" id="IPR000700">
    <property type="entry name" value="PAS-assoc_C"/>
</dbReference>
<feature type="domain" description="PAS" evidence="9">
    <location>
        <begin position="314"/>
        <end position="356"/>
    </location>
</feature>
<dbReference type="GO" id="GO:0000155">
    <property type="term" value="F:phosphorelay sensor kinase activity"/>
    <property type="evidence" value="ECO:0007669"/>
    <property type="project" value="InterPro"/>
</dbReference>
<feature type="compositionally biased region" description="Basic and acidic residues" evidence="7">
    <location>
        <begin position="1"/>
        <end position="13"/>
    </location>
</feature>
<dbReference type="FunFam" id="1.10.287.130:FF:000070">
    <property type="entry name" value="Histidine kinase sensor protein"/>
    <property type="match status" value="1"/>
</dbReference>
<dbReference type="InterPro" id="IPR052162">
    <property type="entry name" value="Sensor_kinase/Photoreceptor"/>
</dbReference>
<comment type="catalytic activity">
    <reaction evidence="1">
        <text>ATP + protein L-histidine = ADP + protein N-phospho-L-histidine.</text>
        <dbReference type="EC" id="2.7.13.3"/>
    </reaction>
</comment>
<evidence type="ECO:0000256" key="5">
    <source>
        <dbReference type="ARBA" id="ARBA00022777"/>
    </source>
</evidence>
<dbReference type="Gene3D" id="3.30.565.10">
    <property type="entry name" value="Histidine kinase-like ATPase, C-terminal domain"/>
    <property type="match status" value="1"/>
</dbReference>
<dbReference type="PANTHER" id="PTHR43304:SF1">
    <property type="entry name" value="PAC DOMAIN-CONTAINING PROTEIN"/>
    <property type="match status" value="1"/>
</dbReference>
<dbReference type="PROSITE" id="PS50109">
    <property type="entry name" value="HIS_KIN"/>
    <property type="match status" value="1"/>
</dbReference>
<feature type="region of interest" description="Disordered" evidence="7">
    <location>
        <begin position="1"/>
        <end position="20"/>
    </location>
</feature>
<accession>A0A5Q0BJ65</accession>
<gene>
    <name evidence="11" type="ORF">F6R98_06105</name>
</gene>
<dbReference type="SMART" id="SM00388">
    <property type="entry name" value="HisKA"/>
    <property type="match status" value="1"/>
</dbReference>
<feature type="coiled-coil region" evidence="6">
    <location>
        <begin position="667"/>
        <end position="705"/>
    </location>
</feature>
<dbReference type="Pfam" id="PF02518">
    <property type="entry name" value="HATPase_c"/>
    <property type="match status" value="1"/>
</dbReference>
<keyword evidence="6" id="KW-0175">Coiled coil</keyword>
<dbReference type="InterPro" id="IPR005467">
    <property type="entry name" value="His_kinase_dom"/>
</dbReference>
<dbReference type="SUPFAM" id="SSF47384">
    <property type="entry name" value="Homodimeric domain of signal transducing histidine kinase"/>
    <property type="match status" value="1"/>
</dbReference>
<dbReference type="PROSITE" id="PS50112">
    <property type="entry name" value="PAS"/>
    <property type="match status" value="5"/>
</dbReference>
<name>A0A5Q0BJ65_9GAMM</name>
<evidence type="ECO:0000256" key="2">
    <source>
        <dbReference type="ARBA" id="ARBA00012438"/>
    </source>
</evidence>
<dbReference type="InterPro" id="IPR004358">
    <property type="entry name" value="Sig_transdc_His_kin-like_C"/>
</dbReference>
<dbReference type="InterPro" id="IPR036097">
    <property type="entry name" value="HisK_dim/P_sf"/>
</dbReference>
<sequence>MPRGGVFKDERRSGCGRGPGILQERSRMIARETAQLLRLITGPFLVVDGACEVVFANQSFCELLKWEKGRLIGRSFMELVAEPREKTRQTLKLFFGSGEWLVGRLSLHKGDGSRLEFPCKGCVMQRPSPGQQLLVIIQFDEPIQFQALVQKVEELNTEIRRRRLVEEQLRERSVKLEQEEDALRESEHFLSCVIDHIPNLLFVKDANDLCFVRFNKAGEALLGYTREELLGKNDYDFFPKAQADFFVAKDRAILDSAEPLDIPEEPISTRLLGLRYLHTKKIPIFAGDGSPRYLLGISEDITERKREKDALRENEEKLRSLYELSPLGIALTDMNGRYVEFNESFRRICGYSEEELKTLDYWTLTPRKYEADEARHLESLAGTGRYGPYEKEYVRKDGSLIPLRFNGILVTGRDGRMYIWSIVEDITESKRAEMELRAASLYSRSLIEASIDPLVTISPEGKITDVNLATEAITGRKRSELIDTDFADNFTEPDKARAGYRQVFARGFVRDFPLTLRHISGKETEVNYNASVYLNEEGEVAGVFAAARDITEHKRAEAARTQLAAIVEFSNDAIIGKTPDGIITSWNKGAERIYGYSADEVLGKSITLLGPERHAEIHGLLETIRKGGTVVNHETERVCKGGALIHVALTLSPIRDASGNISGISTIARDITERRQAETELRALKNELEQRVVERTRQLEAANKELEAFAYSVSHDLRTPLRAIDGFSRILLDEYPGKLDKEGRRLLNVVRDNTCRMGQLIDDMLKFSRTGRVELTLSLIDMERLAHEVFEELRPAGAGDRLQLEIEAIPPAMGDSAMMRQVFVNLLSNAIKFSHSRDIARIKVGGSIAGSEAVYYVMDNGVGFDNQYVDKLFGVFQRLHSVNEFEGTGIGLAIVKRIITRHGGRVWAEGEVGRGATVHFTLPVRVCAD</sequence>
<keyword evidence="4" id="KW-0808">Transferase</keyword>
<dbReference type="Pfam" id="PF00512">
    <property type="entry name" value="HisKA"/>
    <property type="match status" value="1"/>
</dbReference>
<dbReference type="Gene3D" id="3.30.450.20">
    <property type="entry name" value="PAS domain"/>
    <property type="match status" value="5"/>
</dbReference>
<feature type="domain" description="Histidine kinase" evidence="8">
    <location>
        <begin position="712"/>
        <end position="926"/>
    </location>
</feature>
<feature type="domain" description="PAC" evidence="10">
    <location>
        <begin position="260"/>
        <end position="313"/>
    </location>
</feature>
<evidence type="ECO:0000256" key="3">
    <source>
        <dbReference type="ARBA" id="ARBA00022553"/>
    </source>
</evidence>
<organism evidence="11 12">
    <name type="scientific">Candidatus Methylospira mobilis</name>
    <dbReference type="NCBI Taxonomy" id="1808979"/>
    <lineage>
        <taxon>Bacteria</taxon>
        <taxon>Pseudomonadati</taxon>
        <taxon>Pseudomonadota</taxon>
        <taxon>Gammaproteobacteria</taxon>
        <taxon>Methylococcales</taxon>
        <taxon>Methylococcaceae</taxon>
        <taxon>Candidatus Methylospira</taxon>
    </lineage>
</organism>
<dbReference type="SMART" id="SM00086">
    <property type="entry name" value="PAC"/>
    <property type="match status" value="4"/>
</dbReference>
<dbReference type="PROSITE" id="PS50113">
    <property type="entry name" value="PAC"/>
    <property type="match status" value="4"/>
</dbReference>
<evidence type="ECO:0000259" key="10">
    <source>
        <dbReference type="PROSITE" id="PS50113"/>
    </source>
</evidence>
<dbReference type="FunFam" id="3.30.565.10:FF:000006">
    <property type="entry name" value="Sensor histidine kinase WalK"/>
    <property type="match status" value="1"/>
</dbReference>
<dbReference type="InterPro" id="IPR036890">
    <property type="entry name" value="HATPase_C_sf"/>
</dbReference>
<feature type="domain" description="PAS" evidence="9">
    <location>
        <begin position="559"/>
        <end position="628"/>
    </location>
</feature>
<keyword evidence="3" id="KW-0597">Phosphoprotein</keyword>
<feature type="domain" description="PAS" evidence="9">
    <location>
        <begin position="444"/>
        <end position="494"/>
    </location>
</feature>
<protein>
    <recommendedName>
        <fullName evidence="2">histidine kinase</fullName>
        <ecNumber evidence="2">2.7.13.3</ecNumber>
    </recommendedName>
</protein>
<evidence type="ECO:0000313" key="11">
    <source>
        <dbReference type="EMBL" id="QFY42251.1"/>
    </source>
</evidence>
<evidence type="ECO:0000313" key="12">
    <source>
        <dbReference type="Proteomes" id="UP000325755"/>
    </source>
</evidence>
<dbReference type="EC" id="2.7.13.3" evidence="2"/>
<reference evidence="11 12" key="1">
    <citation type="submission" date="2019-09" db="EMBL/GenBank/DDBJ databases">
        <title>Ecophysiology of the spiral-shaped methanotroph Methylospira mobilis as revealed by the complete genome sequence.</title>
        <authorList>
            <person name="Oshkin I.Y."/>
            <person name="Dedysh S.N."/>
            <person name="Miroshnikov K."/>
            <person name="Danilova O.V."/>
            <person name="Hakobyan A."/>
            <person name="Liesack W."/>
        </authorList>
    </citation>
    <scope>NUCLEOTIDE SEQUENCE [LARGE SCALE GENOMIC DNA]</scope>
    <source>
        <strain evidence="11 12">Shm1</strain>
    </source>
</reference>
<dbReference type="PRINTS" id="PR00344">
    <property type="entry name" value="BCTRLSENSOR"/>
</dbReference>
<dbReference type="InterPro" id="IPR001610">
    <property type="entry name" value="PAC"/>
</dbReference>
<keyword evidence="12" id="KW-1185">Reference proteome</keyword>
<dbReference type="Gene3D" id="1.10.287.130">
    <property type="match status" value="1"/>
</dbReference>
<keyword evidence="5" id="KW-0418">Kinase</keyword>
<dbReference type="Pfam" id="PF08448">
    <property type="entry name" value="PAS_4"/>
    <property type="match status" value="1"/>
</dbReference>
<dbReference type="InterPro" id="IPR003661">
    <property type="entry name" value="HisK_dim/P_dom"/>
</dbReference>
<dbReference type="AlphaFoldDB" id="A0A5Q0BJ65"/>
<dbReference type="InterPro" id="IPR013656">
    <property type="entry name" value="PAS_4"/>
</dbReference>
<dbReference type="InParanoid" id="A0A5Q0BJ65"/>
<dbReference type="CDD" id="cd00082">
    <property type="entry name" value="HisKA"/>
    <property type="match status" value="1"/>
</dbReference>
<dbReference type="Proteomes" id="UP000325755">
    <property type="component" value="Chromosome"/>
</dbReference>
<dbReference type="SUPFAM" id="SSF55874">
    <property type="entry name" value="ATPase domain of HSP90 chaperone/DNA topoisomerase II/histidine kinase"/>
    <property type="match status" value="1"/>
</dbReference>
<dbReference type="SMART" id="SM00387">
    <property type="entry name" value="HATPase_c"/>
    <property type="match status" value="1"/>
</dbReference>
<evidence type="ECO:0000256" key="7">
    <source>
        <dbReference type="SAM" id="MobiDB-lite"/>
    </source>
</evidence>
<dbReference type="EMBL" id="CP044205">
    <property type="protein sequence ID" value="QFY42251.1"/>
    <property type="molecule type" value="Genomic_DNA"/>
</dbReference>
<feature type="domain" description="PAS" evidence="9">
    <location>
        <begin position="186"/>
        <end position="238"/>
    </location>
</feature>
<dbReference type="CDD" id="cd00130">
    <property type="entry name" value="PAS"/>
    <property type="match status" value="5"/>
</dbReference>
<dbReference type="SUPFAM" id="SSF55785">
    <property type="entry name" value="PYP-like sensor domain (PAS domain)"/>
    <property type="match status" value="5"/>
</dbReference>
<dbReference type="GO" id="GO:0005886">
    <property type="term" value="C:plasma membrane"/>
    <property type="evidence" value="ECO:0007669"/>
    <property type="project" value="UniProtKB-ARBA"/>
</dbReference>
<feature type="domain" description="PAS" evidence="9">
    <location>
        <begin position="29"/>
        <end position="86"/>
    </location>
</feature>
<dbReference type="OrthoDB" id="9808408at2"/>
<dbReference type="InterPro" id="IPR003594">
    <property type="entry name" value="HATPase_dom"/>
</dbReference>
<evidence type="ECO:0000256" key="4">
    <source>
        <dbReference type="ARBA" id="ARBA00022679"/>
    </source>
</evidence>
<evidence type="ECO:0000256" key="6">
    <source>
        <dbReference type="SAM" id="Coils"/>
    </source>
</evidence>
<dbReference type="InterPro" id="IPR013767">
    <property type="entry name" value="PAS_fold"/>
</dbReference>
<feature type="domain" description="PAC" evidence="10">
    <location>
        <begin position="387"/>
        <end position="438"/>
    </location>
</feature>
<feature type="domain" description="PAC" evidence="10">
    <location>
        <begin position="631"/>
        <end position="683"/>
    </location>
</feature>
<proteinExistence type="predicted"/>
<evidence type="ECO:0000259" key="9">
    <source>
        <dbReference type="PROSITE" id="PS50112"/>
    </source>
</evidence>
<feature type="coiled-coil region" evidence="6">
    <location>
        <begin position="152"/>
        <end position="186"/>
    </location>
</feature>
<dbReference type="Pfam" id="PF00989">
    <property type="entry name" value="PAS"/>
    <property type="match status" value="2"/>
</dbReference>
<dbReference type="Pfam" id="PF13426">
    <property type="entry name" value="PAS_9"/>
    <property type="match status" value="2"/>
</dbReference>
<evidence type="ECO:0000259" key="8">
    <source>
        <dbReference type="PROSITE" id="PS50109"/>
    </source>
</evidence>
<dbReference type="GO" id="GO:0006355">
    <property type="term" value="P:regulation of DNA-templated transcription"/>
    <property type="evidence" value="ECO:0007669"/>
    <property type="project" value="InterPro"/>
</dbReference>
<dbReference type="InterPro" id="IPR000014">
    <property type="entry name" value="PAS"/>
</dbReference>